<dbReference type="InterPro" id="IPR050490">
    <property type="entry name" value="Bact_solute-bd_prot1"/>
</dbReference>
<dbReference type="PANTHER" id="PTHR43649">
    <property type="entry name" value="ARABINOSE-BINDING PROTEIN-RELATED"/>
    <property type="match status" value="1"/>
</dbReference>
<keyword evidence="2" id="KW-0762">Sugar transport</keyword>
<evidence type="ECO:0000313" key="2">
    <source>
        <dbReference type="EMBL" id="MDP9826555.1"/>
    </source>
</evidence>
<sequence length="450" mass="48008">MRFSKPAALVTGLAAVIGLAACGGGSDEGGTSAAPTKCTNKIVHADAPAVTVWAWYPNMAKVVDNFNNQHTDVQVCWTNAGQGQAEYDKFQTAISAKKGAPDVIMLEAEQLTGFEIQDALVDLAPLGAEKVKANFSEGAWKDVSQGSAVYAIPIDGGPMAMIYRKDIFDKYKITPPTTWDEYAEAAQKLKDAGGPAFGDIGSNVPALVTSLMIQKGAQPFQYDLSDKLNIGIKLDDQATKDVLNYWADLIKKGLVGKEDQFTTDYISGVVGGKYATYVSAAWAPGYLTGQGVGEGDDAGQFAVAPLPQWDESNPVSVNWGGSTFAVTSQSGNKEAAAKVALGLYADDASLEDGWKTQTIFPLNQSVLKSDEFVNAEVEFFDGQTANKDIYIPAENAYSGATYSPFTVYYYAQLQAQMAKIIAGSTTGDQAATDLHKQITDYAKSQGFTVR</sequence>
<organism evidence="2 3">
    <name type="scientific">Kineosporia succinea</name>
    <dbReference type="NCBI Taxonomy" id="84632"/>
    <lineage>
        <taxon>Bacteria</taxon>
        <taxon>Bacillati</taxon>
        <taxon>Actinomycetota</taxon>
        <taxon>Actinomycetes</taxon>
        <taxon>Kineosporiales</taxon>
        <taxon>Kineosporiaceae</taxon>
        <taxon>Kineosporia</taxon>
    </lineage>
</organism>
<proteinExistence type="predicted"/>
<feature type="chain" id="PRO_5045449269" evidence="1">
    <location>
        <begin position="21"/>
        <end position="450"/>
    </location>
</feature>
<dbReference type="EMBL" id="JAUSQZ010000001">
    <property type="protein sequence ID" value="MDP9826555.1"/>
    <property type="molecule type" value="Genomic_DNA"/>
</dbReference>
<evidence type="ECO:0000313" key="3">
    <source>
        <dbReference type="Proteomes" id="UP001235712"/>
    </source>
</evidence>
<dbReference type="PROSITE" id="PS51257">
    <property type="entry name" value="PROKAR_LIPOPROTEIN"/>
    <property type="match status" value="1"/>
</dbReference>
<keyword evidence="3" id="KW-1185">Reference proteome</keyword>
<dbReference type="PANTHER" id="PTHR43649:SF14">
    <property type="entry name" value="BLR3389 PROTEIN"/>
    <property type="match status" value="1"/>
</dbReference>
<dbReference type="Proteomes" id="UP001235712">
    <property type="component" value="Unassembled WGS sequence"/>
</dbReference>
<dbReference type="RefSeq" id="WP_307241468.1">
    <property type="nucleotide sequence ID" value="NZ_JAUSQZ010000001.1"/>
</dbReference>
<keyword evidence="1" id="KW-0732">Signal</keyword>
<dbReference type="Pfam" id="PF01547">
    <property type="entry name" value="SBP_bac_1"/>
    <property type="match status" value="1"/>
</dbReference>
<dbReference type="InterPro" id="IPR006059">
    <property type="entry name" value="SBP"/>
</dbReference>
<name>A0ABT9P1I9_9ACTN</name>
<accession>A0ABT9P1I9</accession>
<dbReference type="SUPFAM" id="SSF53850">
    <property type="entry name" value="Periplasmic binding protein-like II"/>
    <property type="match status" value="1"/>
</dbReference>
<protein>
    <submittedName>
        <fullName evidence="2">Multiple sugar transport system substrate-binding protein</fullName>
    </submittedName>
</protein>
<dbReference type="Gene3D" id="3.40.190.10">
    <property type="entry name" value="Periplasmic binding protein-like II"/>
    <property type="match status" value="1"/>
</dbReference>
<reference evidence="2 3" key="1">
    <citation type="submission" date="2023-07" db="EMBL/GenBank/DDBJ databases">
        <title>Sequencing the genomes of 1000 actinobacteria strains.</title>
        <authorList>
            <person name="Klenk H.-P."/>
        </authorList>
    </citation>
    <scope>NUCLEOTIDE SEQUENCE [LARGE SCALE GENOMIC DNA]</scope>
    <source>
        <strain evidence="2 3">DSM 44388</strain>
    </source>
</reference>
<keyword evidence="2" id="KW-0813">Transport</keyword>
<evidence type="ECO:0000256" key="1">
    <source>
        <dbReference type="SAM" id="SignalP"/>
    </source>
</evidence>
<feature type="signal peptide" evidence="1">
    <location>
        <begin position="1"/>
        <end position="20"/>
    </location>
</feature>
<gene>
    <name evidence="2" type="ORF">J2S57_002304</name>
</gene>
<comment type="caution">
    <text evidence="2">The sequence shown here is derived from an EMBL/GenBank/DDBJ whole genome shotgun (WGS) entry which is preliminary data.</text>
</comment>